<accession>A0A9W6IR10</accession>
<dbReference type="RefSeq" id="WP_271187981.1">
    <property type="nucleotide sequence ID" value="NZ_BSFE01000012.1"/>
</dbReference>
<organism evidence="3 4">
    <name type="scientific">Maricaulis virginensis</name>
    <dbReference type="NCBI Taxonomy" id="144022"/>
    <lineage>
        <taxon>Bacteria</taxon>
        <taxon>Pseudomonadati</taxon>
        <taxon>Pseudomonadota</taxon>
        <taxon>Alphaproteobacteria</taxon>
        <taxon>Maricaulales</taxon>
        <taxon>Maricaulaceae</taxon>
        <taxon>Maricaulis</taxon>
    </lineage>
</organism>
<keyword evidence="2" id="KW-1133">Transmembrane helix</keyword>
<feature type="region of interest" description="Disordered" evidence="1">
    <location>
        <begin position="178"/>
        <end position="197"/>
    </location>
</feature>
<protein>
    <submittedName>
        <fullName evidence="3">Uncharacterized protein</fullName>
    </submittedName>
</protein>
<sequence length="197" mass="21690">MSASEHRDRRNAATPARIFGLTDKALVWRGEDGNAAAGQVELADIAQVRLSVEMAGQQSQVVCRITDTRGQETVFGSMRWSGVGQWEPAADTFSALLRDLHLALLPYRDGIRFIEGSSMVFLFVMFSLGLALTGISLFFFALLFLVREQASGLFLIAGVVAGVWLTRLFWPRGPKPYDPETYARPATPREPEPADGI</sequence>
<feature type="transmembrane region" description="Helical" evidence="2">
    <location>
        <begin position="152"/>
        <end position="170"/>
    </location>
</feature>
<reference evidence="3" key="2">
    <citation type="submission" date="2023-01" db="EMBL/GenBank/DDBJ databases">
        <authorList>
            <person name="Sun Q."/>
            <person name="Evtushenko L."/>
        </authorList>
    </citation>
    <scope>NUCLEOTIDE SEQUENCE</scope>
    <source>
        <strain evidence="3">VKM B-1513</strain>
    </source>
</reference>
<proteinExistence type="predicted"/>
<keyword evidence="2" id="KW-0812">Transmembrane</keyword>
<dbReference type="AlphaFoldDB" id="A0A9W6IR10"/>
<gene>
    <name evidence="3" type="ORF">GCM10017621_31480</name>
</gene>
<feature type="transmembrane region" description="Helical" evidence="2">
    <location>
        <begin position="120"/>
        <end position="146"/>
    </location>
</feature>
<reference evidence="3" key="1">
    <citation type="journal article" date="2014" name="Int. J. Syst. Evol. Microbiol.">
        <title>Complete genome sequence of Corynebacterium casei LMG S-19264T (=DSM 44701T), isolated from a smear-ripened cheese.</title>
        <authorList>
            <consortium name="US DOE Joint Genome Institute (JGI-PGF)"/>
            <person name="Walter F."/>
            <person name="Albersmeier A."/>
            <person name="Kalinowski J."/>
            <person name="Ruckert C."/>
        </authorList>
    </citation>
    <scope>NUCLEOTIDE SEQUENCE</scope>
    <source>
        <strain evidence="3">VKM B-1513</strain>
    </source>
</reference>
<dbReference type="EMBL" id="BSFE01000012">
    <property type="protein sequence ID" value="GLK53640.1"/>
    <property type="molecule type" value="Genomic_DNA"/>
</dbReference>
<feature type="compositionally biased region" description="Basic and acidic residues" evidence="1">
    <location>
        <begin position="187"/>
        <end position="197"/>
    </location>
</feature>
<evidence type="ECO:0000313" key="3">
    <source>
        <dbReference type="EMBL" id="GLK53640.1"/>
    </source>
</evidence>
<evidence type="ECO:0000256" key="2">
    <source>
        <dbReference type="SAM" id="Phobius"/>
    </source>
</evidence>
<keyword evidence="2" id="KW-0472">Membrane</keyword>
<dbReference type="Proteomes" id="UP001143486">
    <property type="component" value="Unassembled WGS sequence"/>
</dbReference>
<keyword evidence="4" id="KW-1185">Reference proteome</keyword>
<name>A0A9W6IR10_9PROT</name>
<evidence type="ECO:0000313" key="4">
    <source>
        <dbReference type="Proteomes" id="UP001143486"/>
    </source>
</evidence>
<evidence type="ECO:0000256" key="1">
    <source>
        <dbReference type="SAM" id="MobiDB-lite"/>
    </source>
</evidence>
<comment type="caution">
    <text evidence="3">The sequence shown here is derived from an EMBL/GenBank/DDBJ whole genome shotgun (WGS) entry which is preliminary data.</text>
</comment>